<dbReference type="CDD" id="cd06170">
    <property type="entry name" value="LuxR_C_like"/>
    <property type="match status" value="1"/>
</dbReference>
<dbReference type="GO" id="GO:0006355">
    <property type="term" value="P:regulation of DNA-templated transcription"/>
    <property type="evidence" value="ECO:0007669"/>
    <property type="project" value="InterPro"/>
</dbReference>
<keyword evidence="2" id="KW-0597">Phosphoprotein</keyword>
<dbReference type="InterPro" id="IPR011006">
    <property type="entry name" value="CheY-like_superfamily"/>
</dbReference>
<dbReference type="RefSeq" id="WP_072674003.1">
    <property type="nucleotide sequence ID" value="NZ_FRDF01000007.1"/>
</dbReference>
<dbReference type="Pfam" id="PF00196">
    <property type="entry name" value="GerE"/>
    <property type="match status" value="1"/>
</dbReference>
<dbReference type="GO" id="GO:0000160">
    <property type="term" value="P:phosphorelay signal transduction system"/>
    <property type="evidence" value="ECO:0007669"/>
    <property type="project" value="InterPro"/>
</dbReference>
<evidence type="ECO:0000259" key="4">
    <source>
        <dbReference type="PROSITE" id="PS50110"/>
    </source>
</evidence>
<keyword evidence="1" id="KW-0238">DNA-binding</keyword>
<dbReference type="GO" id="GO:0003677">
    <property type="term" value="F:DNA binding"/>
    <property type="evidence" value="ECO:0007669"/>
    <property type="project" value="UniProtKB-KW"/>
</dbReference>
<protein>
    <submittedName>
        <fullName evidence="5">Two component transcriptional regulator, LuxR family</fullName>
    </submittedName>
</protein>
<dbReference type="EMBL" id="FRDF01000007">
    <property type="protein sequence ID" value="SHN56354.1"/>
    <property type="molecule type" value="Genomic_DNA"/>
</dbReference>
<organism evidence="5 6">
    <name type="scientific">Erythrobacter sanguineus</name>
    <dbReference type="NCBI Taxonomy" id="198312"/>
    <lineage>
        <taxon>Bacteria</taxon>
        <taxon>Pseudomonadati</taxon>
        <taxon>Pseudomonadota</taxon>
        <taxon>Alphaproteobacteria</taxon>
        <taxon>Sphingomonadales</taxon>
        <taxon>Erythrobacteraceae</taxon>
        <taxon>Erythrobacter/Porphyrobacter group</taxon>
        <taxon>Erythrobacter</taxon>
    </lineage>
</organism>
<dbReference type="AlphaFoldDB" id="A0A1M7SD02"/>
<dbReference type="InterPro" id="IPR036388">
    <property type="entry name" value="WH-like_DNA-bd_sf"/>
</dbReference>
<gene>
    <name evidence="5" type="ORF">SAMN02745193_01473</name>
</gene>
<dbReference type="STRING" id="198312.SAMN02745193_01473"/>
<dbReference type="SMART" id="SM00448">
    <property type="entry name" value="REC"/>
    <property type="match status" value="1"/>
</dbReference>
<dbReference type="PANTHER" id="PTHR45566:SF1">
    <property type="entry name" value="HTH-TYPE TRANSCRIPTIONAL REGULATOR YHJB-RELATED"/>
    <property type="match status" value="1"/>
</dbReference>
<name>A0A1M7SD02_9SPHN</name>
<dbReference type="SUPFAM" id="SSF52172">
    <property type="entry name" value="CheY-like"/>
    <property type="match status" value="1"/>
</dbReference>
<dbReference type="InterPro" id="IPR000792">
    <property type="entry name" value="Tscrpt_reg_LuxR_C"/>
</dbReference>
<dbReference type="InterPro" id="IPR001789">
    <property type="entry name" value="Sig_transdc_resp-reg_receiver"/>
</dbReference>
<dbReference type="InterPro" id="IPR016032">
    <property type="entry name" value="Sig_transdc_resp-reg_C-effctor"/>
</dbReference>
<sequence>MTGRVIIADDHPLFRSALAHAVGKVWPAAAIIEASSAADARAALQAGEDGRQAEALLLDLHMADSTGLSVLMDLRQDYPALPIVIVSASEEPRVAAAAAQLGAAGFIPKSSSLDAMREGLSAVRDGDGWFPETGESTDDDLARIASLTPAQRRILAGIRQGLLNKQIAYELTISEATVKAHITAILRKLGVNSRTQAVLLAAKLDVDQPVADSGTA</sequence>
<dbReference type="PROSITE" id="PS50043">
    <property type="entry name" value="HTH_LUXR_2"/>
    <property type="match status" value="1"/>
</dbReference>
<evidence type="ECO:0000259" key="3">
    <source>
        <dbReference type="PROSITE" id="PS50043"/>
    </source>
</evidence>
<dbReference type="Proteomes" id="UP000184391">
    <property type="component" value="Unassembled WGS sequence"/>
</dbReference>
<evidence type="ECO:0000256" key="1">
    <source>
        <dbReference type="ARBA" id="ARBA00023125"/>
    </source>
</evidence>
<evidence type="ECO:0000313" key="6">
    <source>
        <dbReference type="Proteomes" id="UP000184391"/>
    </source>
</evidence>
<reference evidence="6" key="1">
    <citation type="submission" date="2016-12" db="EMBL/GenBank/DDBJ databases">
        <authorList>
            <person name="Varghese N."/>
            <person name="Submissions S."/>
        </authorList>
    </citation>
    <scope>NUCLEOTIDE SEQUENCE [LARGE SCALE GENOMIC DNA]</scope>
    <source>
        <strain evidence="6">DSM 11032</strain>
    </source>
</reference>
<feature type="domain" description="HTH luxR-type" evidence="3">
    <location>
        <begin position="140"/>
        <end position="205"/>
    </location>
</feature>
<dbReference type="PRINTS" id="PR00038">
    <property type="entry name" value="HTHLUXR"/>
</dbReference>
<evidence type="ECO:0000256" key="2">
    <source>
        <dbReference type="PROSITE-ProRule" id="PRU00169"/>
    </source>
</evidence>
<accession>A0A1M7SD02</accession>
<dbReference type="InterPro" id="IPR051015">
    <property type="entry name" value="EvgA-like"/>
</dbReference>
<dbReference type="SUPFAM" id="SSF46894">
    <property type="entry name" value="C-terminal effector domain of the bipartite response regulators"/>
    <property type="match status" value="1"/>
</dbReference>
<evidence type="ECO:0000313" key="5">
    <source>
        <dbReference type="EMBL" id="SHN56354.1"/>
    </source>
</evidence>
<dbReference type="Gene3D" id="1.10.10.10">
    <property type="entry name" value="Winged helix-like DNA-binding domain superfamily/Winged helix DNA-binding domain"/>
    <property type="match status" value="1"/>
</dbReference>
<dbReference type="Gene3D" id="3.40.50.2300">
    <property type="match status" value="1"/>
</dbReference>
<proteinExistence type="predicted"/>
<keyword evidence="6" id="KW-1185">Reference proteome</keyword>
<dbReference type="PROSITE" id="PS50110">
    <property type="entry name" value="RESPONSE_REGULATORY"/>
    <property type="match status" value="1"/>
</dbReference>
<dbReference type="SMART" id="SM00421">
    <property type="entry name" value="HTH_LUXR"/>
    <property type="match status" value="1"/>
</dbReference>
<dbReference type="PROSITE" id="PS00622">
    <property type="entry name" value="HTH_LUXR_1"/>
    <property type="match status" value="1"/>
</dbReference>
<feature type="domain" description="Response regulatory" evidence="4">
    <location>
        <begin position="4"/>
        <end position="124"/>
    </location>
</feature>
<dbReference type="Pfam" id="PF00072">
    <property type="entry name" value="Response_reg"/>
    <property type="match status" value="1"/>
</dbReference>
<feature type="modified residue" description="4-aspartylphosphate" evidence="2">
    <location>
        <position position="59"/>
    </location>
</feature>
<dbReference type="PANTHER" id="PTHR45566">
    <property type="entry name" value="HTH-TYPE TRANSCRIPTIONAL REGULATOR YHJB-RELATED"/>
    <property type="match status" value="1"/>
</dbReference>
<dbReference type="OrthoDB" id="9814495at2"/>